<protein>
    <submittedName>
        <fullName evidence="1">Group II intron reverse transcriptase/maturase</fullName>
        <ecNumber evidence="1">2.7.7.49</ecNumber>
    </submittedName>
</protein>
<dbReference type="InterPro" id="IPR000477">
    <property type="entry name" value="RT_dom"/>
</dbReference>
<dbReference type="InterPro" id="IPR051083">
    <property type="entry name" value="GrpII_Intron_Splice-Mob/Def"/>
</dbReference>
<dbReference type="RefSeq" id="WP_000071175.1">
    <property type="nucleotide sequence ID" value="NZ_JBMSUD010000065.1"/>
</dbReference>
<dbReference type="Proteomes" id="UP000297630">
    <property type="component" value="Unassembled WGS sequence"/>
</dbReference>
<dbReference type="Gene3D" id="1.10.30.50">
    <property type="match status" value="1"/>
</dbReference>
<dbReference type="EC" id="2.7.7.49" evidence="1"/>
<dbReference type="AlphaFoldDB" id="A0A4Y8T070"/>
<dbReference type="InterPro" id="IPR002711">
    <property type="entry name" value="HNH"/>
</dbReference>
<dbReference type="GO" id="GO:0003676">
    <property type="term" value="F:nucleic acid binding"/>
    <property type="evidence" value="ECO:0007669"/>
    <property type="project" value="InterPro"/>
</dbReference>
<dbReference type="CDD" id="cd01651">
    <property type="entry name" value="RT_G2_intron"/>
    <property type="match status" value="1"/>
</dbReference>
<keyword evidence="1" id="KW-0808">Transferase</keyword>
<dbReference type="InterPro" id="IPR030931">
    <property type="entry name" value="Group_II_RT_mat"/>
</dbReference>
<dbReference type="CDD" id="cd00085">
    <property type="entry name" value="HNHc"/>
    <property type="match status" value="1"/>
</dbReference>
<reference evidence="1 2" key="1">
    <citation type="submission" date="2019-01" db="EMBL/GenBank/DDBJ databases">
        <title>Draft genome sequence of Bacillus sp. DPC6431.</title>
        <authorList>
            <person name="Arbulu S."/>
            <person name="Murphy K."/>
            <person name="O'Sullivan O."/>
            <person name="Rea M.C."/>
            <person name="Hill C."/>
            <person name="Ross R.P."/>
        </authorList>
    </citation>
    <scope>NUCLEOTIDE SEQUENCE [LARGE SCALE GENOMIC DNA]</scope>
    <source>
        <strain evidence="1 2">DPC6431</strain>
    </source>
</reference>
<accession>A0A4Y8T070</accession>
<dbReference type="GO" id="GO:0008270">
    <property type="term" value="F:zinc ion binding"/>
    <property type="evidence" value="ECO:0007669"/>
    <property type="project" value="InterPro"/>
</dbReference>
<dbReference type="GO" id="GO:0003964">
    <property type="term" value="F:RNA-directed DNA polymerase activity"/>
    <property type="evidence" value="ECO:0007669"/>
    <property type="project" value="UniProtKB-KW"/>
</dbReference>
<dbReference type="SMART" id="SM00507">
    <property type="entry name" value="HNHc"/>
    <property type="match status" value="1"/>
</dbReference>
<proteinExistence type="predicted"/>
<name>A0A4Y8T070_BACTU</name>
<keyword evidence="1" id="KW-0548">Nucleotidyltransferase</keyword>
<dbReference type="EMBL" id="SCLP01000014">
    <property type="protein sequence ID" value="TFF44290.1"/>
    <property type="molecule type" value="Genomic_DNA"/>
</dbReference>
<dbReference type="GO" id="GO:0004519">
    <property type="term" value="F:endonuclease activity"/>
    <property type="evidence" value="ECO:0007669"/>
    <property type="project" value="InterPro"/>
</dbReference>
<dbReference type="Pfam" id="PF01844">
    <property type="entry name" value="HNH"/>
    <property type="match status" value="1"/>
</dbReference>
<keyword evidence="1" id="KW-0695">RNA-directed DNA polymerase</keyword>
<dbReference type="SUPFAM" id="SSF56672">
    <property type="entry name" value="DNA/RNA polymerases"/>
    <property type="match status" value="1"/>
</dbReference>
<dbReference type="Pfam" id="PF00078">
    <property type="entry name" value="RVT_1"/>
    <property type="match status" value="1"/>
</dbReference>
<evidence type="ECO:0000313" key="1">
    <source>
        <dbReference type="EMBL" id="TFF44290.1"/>
    </source>
</evidence>
<dbReference type="PANTHER" id="PTHR34047">
    <property type="entry name" value="NUCLEAR INTRON MATURASE 1, MITOCHONDRIAL-RELATED"/>
    <property type="match status" value="1"/>
</dbReference>
<evidence type="ECO:0000313" key="2">
    <source>
        <dbReference type="Proteomes" id="UP000297630"/>
    </source>
</evidence>
<sequence>MSNRLEMERKPKKHKKLRFNEYYDTQQLFDDLYNRSSKGEIFKNLISLIMSEENIKLAYRNIKRNKGSYTKGSNDTTILEIAEQNLTTFVAKVQKALENYNPKPIRRVYIPKRNGDKRPLGIPTMEDRIVQQCIKQILEPICEAKFYNHSYGFRPNRNAKHAIVRAMSLMNISKFHYVVDIDIKGFFDNVNHGKLLKQIWSLGIRDKSLLSIISKILKTEIENVGKMEKGTPQGGIISPLLSNIVLNELDWWISSQWETMITRHNYESIDKRNNTIIRSHKYTALRRTSNLKEMFLVRYADDFKIFCKDFNSAQKTLIAVKKWLKNRLGLEVNNEKSKVTNLRRNYTEFLGFKLKVVKKKAKKTDYVVKSHITEQAKNNITEKYKKAIKRIKARPHADEVRLLNSKILGFHNYYNIATMVNKDFADIYYKTKNFVYNRLHRISSLKFKGGETPPTFLKYYGKYNFKTYYIMEKPIYPIAGITHKSAKALNKEINSYTERGRRLIHDRLKAINITILRYLMENPIMDQSIELNDNRISLYVGQNGKCAITKEPLEIGDMEVHHIIPKSKGGTDEYVNLIFVRSDIHKLFHAKKKETINYYLDKVGILSRSMIRKINKMRTSIGNEEI</sequence>
<dbReference type="PANTHER" id="PTHR34047:SF8">
    <property type="entry name" value="PROTEIN YKFC"/>
    <property type="match status" value="1"/>
</dbReference>
<dbReference type="PROSITE" id="PS50878">
    <property type="entry name" value="RT_POL"/>
    <property type="match status" value="1"/>
</dbReference>
<dbReference type="InterPro" id="IPR043502">
    <property type="entry name" value="DNA/RNA_pol_sf"/>
</dbReference>
<organism evidence="1 2">
    <name type="scientific">Bacillus thuringiensis</name>
    <dbReference type="NCBI Taxonomy" id="1428"/>
    <lineage>
        <taxon>Bacteria</taxon>
        <taxon>Bacillati</taxon>
        <taxon>Bacillota</taxon>
        <taxon>Bacilli</taxon>
        <taxon>Bacillales</taxon>
        <taxon>Bacillaceae</taxon>
        <taxon>Bacillus</taxon>
        <taxon>Bacillus cereus group</taxon>
    </lineage>
</organism>
<comment type="caution">
    <text evidence="1">The sequence shown here is derived from an EMBL/GenBank/DDBJ whole genome shotgun (WGS) entry which is preliminary data.</text>
</comment>
<gene>
    <name evidence="1" type="primary">ltrA</name>
    <name evidence="1" type="ORF">EQ803_24020</name>
</gene>
<dbReference type="NCBIfam" id="TIGR04416">
    <property type="entry name" value="group_II_RT_mat"/>
    <property type="match status" value="1"/>
</dbReference>
<dbReference type="InterPro" id="IPR003615">
    <property type="entry name" value="HNH_nuc"/>
</dbReference>